<dbReference type="EMBL" id="CP136508">
    <property type="protein sequence ID" value="WUR15160.1"/>
    <property type="molecule type" value="Genomic_DNA"/>
</dbReference>
<gene>
    <name evidence="2" type="ORF">E7V67_008660</name>
</gene>
<evidence type="ECO:0000256" key="1">
    <source>
        <dbReference type="SAM" id="MobiDB-lite"/>
    </source>
</evidence>
<evidence type="ECO:0008006" key="4">
    <source>
        <dbReference type="Google" id="ProtNLM"/>
    </source>
</evidence>
<evidence type="ECO:0000313" key="3">
    <source>
        <dbReference type="Proteomes" id="UP000321323"/>
    </source>
</evidence>
<keyword evidence="3" id="KW-1185">Reference proteome</keyword>
<sequence length="186" mass="20761">MQAKTATGRSQDSVTQAPERNGIDKGAEGERQLNDWFSRHLLPYVAICQAPGSFAPLFRGAVKRPDFLMLVEGVGLLAIDAKNKKCSHGFTLELETELKKAVAFERLFRLPLWYAFSDCDAGMDGWYWISALKAVEVGMTRTATDSKLAFLAIELKHFEHIRVPADLAKLYTHRAGGYERLRDLGG</sequence>
<feature type="compositionally biased region" description="Polar residues" evidence="1">
    <location>
        <begin position="1"/>
        <end position="18"/>
    </location>
</feature>
<organism evidence="2 3">
    <name type="scientific">[Empedobacter] haloabium</name>
    <dbReference type="NCBI Taxonomy" id="592317"/>
    <lineage>
        <taxon>Bacteria</taxon>
        <taxon>Pseudomonadati</taxon>
        <taxon>Pseudomonadota</taxon>
        <taxon>Betaproteobacteria</taxon>
        <taxon>Burkholderiales</taxon>
        <taxon>Oxalobacteraceae</taxon>
        <taxon>Telluria group</taxon>
        <taxon>Telluria group incertae sedis</taxon>
    </lineage>
</organism>
<proteinExistence type="predicted"/>
<dbReference type="Proteomes" id="UP000321323">
    <property type="component" value="Chromosome"/>
</dbReference>
<evidence type="ECO:0000313" key="2">
    <source>
        <dbReference type="EMBL" id="WUR15160.1"/>
    </source>
</evidence>
<protein>
    <recommendedName>
        <fullName evidence="4">NERD domain-containing protein</fullName>
    </recommendedName>
</protein>
<feature type="region of interest" description="Disordered" evidence="1">
    <location>
        <begin position="1"/>
        <end position="26"/>
    </location>
</feature>
<reference evidence="2 3" key="1">
    <citation type="journal article" date="2019" name="Int. J. Syst. Evol. Microbiol.">
        <title>The Draft Whole-Genome Sequence of the Antibiotic Producer Empedobacter haloabium ATCC 31962 Provides Indications for Its Taxonomic Reclassification.</title>
        <authorList>
            <person name="Miess H."/>
            <person name="Arlt P."/>
            <person name="Apel A.K."/>
            <person name="Weber T."/>
            <person name="Nieselt K."/>
            <person name="Hanssen F."/>
            <person name="Czemmel S."/>
            <person name="Nahnsen S."/>
            <person name="Gross H."/>
        </authorList>
    </citation>
    <scope>NUCLEOTIDE SEQUENCE [LARGE SCALE GENOMIC DNA]</scope>
    <source>
        <strain evidence="2 3">ATCC 31962</strain>
    </source>
</reference>
<accession>A0ABZ1UR16</accession>
<name>A0ABZ1UR16_9BURK</name>